<feature type="transmembrane region" description="Helical" evidence="1">
    <location>
        <begin position="175"/>
        <end position="198"/>
    </location>
</feature>
<organism evidence="2 3">
    <name type="scientific">Rossellomorea aquimaris</name>
    <dbReference type="NCBI Taxonomy" id="189382"/>
    <lineage>
        <taxon>Bacteria</taxon>
        <taxon>Bacillati</taxon>
        <taxon>Bacillota</taxon>
        <taxon>Bacilli</taxon>
        <taxon>Bacillales</taxon>
        <taxon>Bacillaceae</taxon>
        <taxon>Rossellomorea</taxon>
    </lineage>
</organism>
<reference evidence="2 3" key="1">
    <citation type="submission" date="2019-08" db="EMBL/GenBank/DDBJ databases">
        <title>Bacillus genomes from the desert of Cuatro Cienegas, Coahuila.</title>
        <authorList>
            <person name="Olmedo-Alvarez G."/>
        </authorList>
    </citation>
    <scope>NUCLEOTIDE SEQUENCE [LARGE SCALE GENOMIC DNA]</scope>
    <source>
        <strain evidence="2 3">CH87b_3T</strain>
    </source>
</reference>
<evidence type="ECO:0000313" key="2">
    <source>
        <dbReference type="EMBL" id="TYS83019.1"/>
    </source>
</evidence>
<sequence>MLKCTNCLNEQDSGKFCGKCGTSLMETGIPQPTAYTEAAAASPAVGAQPVNTNEHVMKAKENVSKYWSYALQVLKKPSVAFDTKDSQYVNGIITMALFVIAFALSIYFLANKLYKAVVGGFGSLFSEGGIGAESLPFFSITSSLFMFAVFFILGSFISVFLVSKFMTEGFTLKELLGQFGSILIPFTALNVVAIIFGLMGSIQLTLTLTGVSLFYTIAILPSIIVYDRAMKSEKSLNKLYWATGASAASLFIAYLIVRMSVLDFMSEIESLLNMGF</sequence>
<dbReference type="AlphaFoldDB" id="A0A5D4TN91"/>
<feature type="transmembrane region" description="Helical" evidence="1">
    <location>
        <begin position="88"/>
        <end position="110"/>
    </location>
</feature>
<keyword evidence="1" id="KW-0812">Transmembrane</keyword>
<feature type="transmembrane region" description="Helical" evidence="1">
    <location>
        <begin position="239"/>
        <end position="257"/>
    </location>
</feature>
<accession>A0A5D4TN91</accession>
<feature type="transmembrane region" description="Helical" evidence="1">
    <location>
        <begin position="204"/>
        <end position="227"/>
    </location>
</feature>
<dbReference type="OrthoDB" id="2448863at2"/>
<dbReference type="Proteomes" id="UP000324269">
    <property type="component" value="Unassembled WGS sequence"/>
</dbReference>
<feature type="transmembrane region" description="Helical" evidence="1">
    <location>
        <begin position="144"/>
        <end position="163"/>
    </location>
</feature>
<proteinExistence type="predicted"/>
<evidence type="ECO:0000313" key="3">
    <source>
        <dbReference type="Proteomes" id="UP000324269"/>
    </source>
</evidence>
<dbReference type="RefSeq" id="WP_148970431.1">
    <property type="nucleotide sequence ID" value="NZ_JBNIKW010000006.1"/>
</dbReference>
<keyword evidence="1" id="KW-1133">Transmembrane helix</keyword>
<comment type="caution">
    <text evidence="2">The sequence shown here is derived from an EMBL/GenBank/DDBJ whole genome shotgun (WGS) entry which is preliminary data.</text>
</comment>
<keyword evidence="1" id="KW-0472">Membrane</keyword>
<evidence type="ECO:0000256" key="1">
    <source>
        <dbReference type="SAM" id="Phobius"/>
    </source>
</evidence>
<name>A0A5D4TN91_9BACI</name>
<protein>
    <recommendedName>
        <fullName evidence="4">Zinc ribbon domain-containing protein</fullName>
    </recommendedName>
</protein>
<gene>
    <name evidence="2" type="ORF">FZC85_18115</name>
</gene>
<dbReference type="EMBL" id="VTEZ01000006">
    <property type="protein sequence ID" value="TYS83019.1"/>
    <property type="molecule type" value="Genomic_DNA"/>
</dbReference>
<evidence type="ECO:0008006" key="4">
    <source>
        <dbReference type="Google" id="ProtNLM"/>
    </source>
</evidence>